<dbReference type="Proteomes" id="UP000025227">
    <property type="component" value="Unplaced"/>
</dbReference>
<keyword evidence="2" id="KW-1185">Reference proteome</keyword>
<reference evidence="3" key="1">
    <citation type="submission" date="2020-12" db="UniProtKB">
        <authorList>
            <consortium name="WormBaseParasite"/>
        </authorList>
    </citation>
    <scope>IDENTIFICATION</scope>
    <source>
        <strain evidence="3">MHco3</strain>
    </source>
</reference>
<evidence type="ECO:0000313" key="3">
    <source>
        <dbReference type="WBParaSite" id="HCON_00150960-00001"/>
    </source>
</evidence>
<evidence type="ECO:0000313" key="2">
    <source>
        <dbReference type="Proteomes" id="UP000025227"/>
    </source>
</evidence>
<dbReference type="WBParaSite" id="HCON_00150960-00001">
    <property type="protein sequence ID" value="HCON_00150960-00001"/>
    <property type="gene ID" value="HCON_00150960"/>
</dbReference>
<feature type="region of interest" description="Disordered" evidence="1">
    <location>
        <begin position="62"/>
        <end position="90"/>
    </location>
</feature>
<name>A0A7I4YXT2_HAECO</name>
<organism evidence="2 3">
    <name type="scientific">Haemonchus contortus</name>
    <name type="common">Barber pole worm</name>
    <dbReference type="NCBI Taxonomy" id="6289"/>
    <lineage>
        <taxon>Eukaryota</taxon>
        <taxon>Metazoa</taxon>
        <taxon>Ecdysozoa</taxon>
        <taxon>Nematoda</taxon>
        <taxon>Chromadorea</taxon>
        <taxon>Rhabditida</taxon>
        <taxon>Rhabditina</taxon>
        <taxon>Rhabditomorpha</taxon>
        <taxon>Strongyloidea</taxon>
        <taxon>Trichostrongylidae</taxon>
        <taxon>Haemonchus</taxon>
    </lineage>
</organism>
<accession>A0A7I4YXT2</accession>
<dbReference type="AlphaFoldDB" id="A0A7I4YXT2"/>
<sequence length="90" mass="10298">MIENYIGNLEAITDMTDDEKEEYEVAEPLKRIVKADPREQNRHVKEEMGDLGFELSTVDSVQGREKKVVTPSTTKTKFSQDPDAEFTKGY</sequence>
<dbReference type="OrthoDB" id="5851052at2759"/>
<evidence type="ECO:0000256" key="1">
    <source>
        <dbReference type="SAM" id="MobiDB-lite"/>
    </source>
</evidence>
<proteinExistence type="predicted"/>
<protein>
    <submittedName>
        <fullName evidence="3">Terminase small subunit</fullName>
    </submittedName>
</protein>